<accession>A0A7W0C7L4</accession>
<keyword evidence="1" id="KW-0645">Protease</keyword>
<dbReference type="InterPro" id="IPR029149">
    <property type="entry name" value="Creatin/AminoP/Spt16_N"/>
</dbReference>
<reference evidence="7 8" key="1">
    <citation type="submission" date="2020-07" db="EMBL/GenBank/DDBJ databases">
        <title>Genomic Encyclopedia of Type Strains, Phase IV (KMG-IV): sequencing the most valuable type-strain genomes for metagenomic binning, comparative biology and taxonomic classification.</title>
        <authorList>
            <person name="Goeker M."/>
        </authorList>
    </citation>
    <scope>NUCLEOTIDE SEQUENCE [LARGE SCALE GENOMIC DNA]</scope>
    <source>
        <strain evidence="7 8">DSM 17721</strain>
    </source>
</reference>
<dbReference type="PRINTS" id="PR00599">
    <property type="entry name" value="MAPEPTIDASE"/>
</dbReference>
<dbReference type="GO" id="GO:0004177">
    <property type="term" value="F:aminopeptidase activity"/>
    <property type="evidence" value="ECO:0007669"/>
    <property type="project" value="UniProtKB-KW"/>
</dbReference>
<dbReference type="Proteomes" id="UP000525298">
    <property type="component" value="Unassembled WGS sequence"/>
</dbReference>
<evidence type="ECO:0000256" key="1">
    <source>
        <dbReference type="ARBA" id="ARBA00022670"/>
    </source>
</evidence>
<dbReference type="InterPro" id="IPR050659">
    <property type="entry name" value="Peptidase_M24B"/>
</dbReference>
<evidence type="ECO:0000256" key="2">
    <source>
        <dbReference type="ARBA" id="ARBA00022723"/>
    </source>
</evidence>
<dbReference type="InterPro" id="IPR001131">
    <property type="entry name" value="Peptidase_M24B_aminopep-P_CS"/>
</dbReference>
<dbReference type="EC" id="3.4.11.9" evidence="7"/>
<keyword evidence="3 7" id="KW-0378">Hydrolase</keyword>
<dbReference type="SUPFAM" id="SSF53092">
    <property type="entry name" value="Creatinase/prolidase N-terminal domain"/>
    <property type="match status" value="1"/>
</dbReference>
<dbReference type="InterPro" id="IPR000994">
    <property type="entry name" value="Pept_M24"/>
</dbReference>
<evidence type="ECO:0000259" key="6">
    <source>
        <dbReference type="Pfam" id="PF01321"/>
    </source>
</evidence>
<evidence type="ECO:0000256" key="4">
    <source>
        <dbReference type="ARBA" id="ARBA00023049"/>
    </source>
</evidence>
<dbReference type="Gene3D" id="3.40.350.10">
    <property type="entry name" value="Creatinase/prolidase N-terminal domain"/>
    <property type="match status" value="1"/>
</dbReference>
<dbReference type="Pfam" id="PF00557">
    <property type="entry name" value="Peptidase_M24"/>
    <property type="match status" value="1"/>
</dbReference>
<keyword evidence="2" id="KW-0479">Metal-binding</keyword>
<protein>
    <submittedName>
        <fullName evidence="7">Xaa-Pro aminopeptidase</fullName>
        <ecNumber evidence="7">3.4.11.9</ecNumber>
    </submittedName>
</protein>
<dbReference type="Gene3D" id="3.90.230.10">
    <property type="entry name" value="Creatinase/methionine aminopeptidase superfamily"/>
    <property type="match status" value="1"/>
</dbReference>
<keyword evidence="4" id="KW-0482">Metalloprotease</keyword>
<proteinExistence type="predicted"/>
<gene>
    <name evidence="7" type="ORF">HNR65_000969</name>
</gene>
<dbReference type="RefSeq" id="WP_181550313.1">
    <property type="nucleotide sequence ID" value="NZ_JACDUS010000002.1"/>
</dbReference>
<dbReference type="PROSITE" id="PS00491">
    <property type="entry name" value="PROLINE_PEPTIDASE"/>
    <property type="match status" value="1"/>
</dbReference>
<dbReference type="PANTHER" id="PTHR46112">
    <property type="entry name" value="AMINOPEPTIDASE"/>
    <property type="match status" value="1"/>
</dbReference>
<evidence type="ECO:0000256" key="3">
    <source>
        <dbReference type="ARBA" id="ARBA00022801"/>
    </source>
</evidence>
<dbReference type="AlphaFoldDB" id="A0A7W0C7L4"/>
<dbReference type="PANTHER" id="PTHR46112:SF3">
    <property type="entry name" value="AMINOPEPTIDASE YPDF"/>
    <property type="match status" value="1"/>
</dbReference>
<evidence type="ECO:0000313" key="7">
    <source>
        <dbReference type="EMBL" id="MBA2880651.1"/>
    </source>
</evidence>
<feature type="domain" description="Peptidase M24" evidence="5">
    <location>
        <begin position="147"/>
        <end position="351"/>
    </location>
</feature>
<sequence length="366" mass="40849">MLSQIRHRIHNIRQTFEKASIDTLLVSIAENRMYLSGFTGQDTGFDESAGVLLISGDHLVLATDSRYEIQAQQEAEDFEVICYKKGLAKELPAILEKLGTSRLGFERRRMSVSQYDMIREQLTSVELVPVDNLCENLRECKEEVEIEAIRKSLHLAESAFSDFLENLESGMNEARAAWEIERRMREAGARSVSFPVIAAFSANAALPHAIPSERLMENSQPLLFDWGAVLNGYCSDISRTIVLGRADETFKKVFTAVYDAQQKAIEAVRPGAWTKDIDAAARNHLHEKGLDEYFGHGLGHGVGLAIHEAPSLSPVAERNVELKENMVFTIEPGVYLPDWGGVRLENMVVVRANGAEVLNSLDVKLF</sequence>
<feature type="domain" description="Creatinase N-terminal" evidence="6">
    <location>
        <begin position="8"/>
        <end position="140"/>
    </location>
</feature>
<organism evidence="7 8">
    <name type="scientific">Desulfosalsimonas propionicica</name>
    <dbReference type="NCBI Taxonomy" id="332175"/>
    <lineage>
        <taxon>Bacteria</taxon>
        <taxon>Pseudomonadati</taxon>
        <taxon>Thermodesulfobacteriota</taxon>
        <taxon>Desulfobacteria</taxon>
        <taxon>Desulfobacterales</taxon>
        <taxon>Desulfosalsimonadaceae</taxon>
        <taxon>Desulfosalsimonas</taxon>
    </lineage>
</organism>
<name>A0A7W0C7L4_9BACT</name>
<keyword evidence="7" id="KW-0031">Aminopeptidase</keyword>
<keyword evidence="8" id="KW-1185">Reference proteome</keyword>
<dbReference type="InterPro" id="IPR036005">
    <property type="entry name" value="Creatinase/aminopeptidase-like"/>
</dbReference>
<evidence type="ECO:0000259" key="5">
    <source>
        <dbReference type="Pfam" id="PF00557"/>
    </source>
</evidence>
<evidence type="ECO:0000313" key="8">
    <source>
        <dbReference type="Proteomes" id="UP000525298"/>
    </source>
</evidence>
<dbReference type="GO" id="GO:0046872">
    <property type="term" value="F:metal ion binding"/>
    <property type="evidence" value="ECO:0007669"/>
    <property type="project" value="UniProtKB-KW"/>
</dbReference>
<dbReference type="EMBL" id="JACDUS010000002">
    <property type="protein sequence ID" value="MBA2880651.1"/>
    <property type="molecule type" value="Genomic_DNA"/>
</dbReference>
<dbReference type="Pfam" id="PF01321">
    <property type="entry name" value="Creatinase_N"/>
    <property type="match status" value="1"/>
</dbReference>
<dbReference type="InterPro" id="IPR000587">
    <property type="entry name" value="Creatinase_N"/>
</dbReference>
<comment type="caution">
    <text evidence="7">The sequence shown here is derived from an EMBL/GenBank/DDBJ whole genome shotgun (WGS) entry which is preliminary data.</text>
</comment>
<dbReference type="SUPFAM" id="SSF55920">
    <property type="entry name" value="Creatinase/aminopeptidase"/>
    <property type="match status" value="1"/>
</dbReference>
<dbReference type="GO" id="GO:0006508">
    <property type="term" value="P:proteolysis"/>
    <property type="evidence" value="ECO:0007669"/>
    <property type="project" value="UniProtKB-KW"/>
</dbReference>
<dbReference type="GO" id="GO:0008235">
    <property type="term" value="F:metalloexopeptidase activity"/>
    <property type="evidence" value="ECO:0007669"/>
    <property type="project" value="UniProtKB-ARBA"/>
</dbReference>
<dbReference type="InterPro" id="IPR001714">
    <property type="entry name" value="Pept_M24_MAP"/>
</dbReference>